<organism evidence="1 2">
    <name type="scientific">Micromonospora ureilytica</name>
    <dbReference type="NCBI Taxonomy" id="709868"/>
    <lineage>
        <taxon>Bacteria</taxon>
        <taxon>Bacillati</taxon>
        <taxon>Actinomycetota</taxon>
        <taxon>Actinomycetes</taxon>
        <taxon>Micromonosporales</taxon>
        <taxon>Micromonosporaceae</taxon>
        <taxon>Micromonospora</taxon>
    </lineage>
</organism>
<gene>
    <name evidence="1" type="ORF">IW248_004812</name>
</gene>
<evidence type="ECO:0000313" key="2">
    <source>
        <dbReference type="Proteomes" id="UP000614915"/>
    </source>
</evidence>
<keyword evidence="2" id="KW-1185">Reference proteome</keyword>
<proteinExistence type="predicted"/>
<protein>
    <submittedName>
        <fullName evidence="1">Uncharacterized protein</fullName>
    </submittedName>
</protein>
<dbReference type="RefSeq" id="WP_196928776.1">
    <property type="nucleotide sequence ID" value="NZ_JADOTX010000001.1"/>
</dbReference>
<reference evidence="1 2" key="1">
    <citation type="submission" date="2020-11" db="EMBL/GenBank/DDBJ databases">
        <title>Sequencing the genomes of 1000 actinobacteria strains.</title>
        <authorList>
            <person name="Klenk H.-P."/>
        </authorList>
    </citation>
    <scope>NUCLEOTIDE SEQUENCE [LARGE SCALE GENOMIC DNA]</scope>
    <source>
        <strain evidence="1 2">DSM 101692</strain>
    </source>
</reference>
<name>A0ABS0JN89_9ACTN</name>
<dbReference type="Proteomes" id="UP000614915">
    <property type="component" value="Unassembled WGS sequence"/>
</dbReference>
<dbReference type="EMBL" id="JADOTX010000001">
    <property type="protein sequence ID" value="MBG6068525.1"/>
    <property type="molecule type" value="Genomic_DNA"/>
</dbReference>
<sequence>MEIATSMAQDAGDRRADVDASCSHSMMPLLSARRLTGTPSAIAAATLSYDAGPDDLWVGTEVLRTYTDDGARRAMTDLRALIDRCPTLAPSGQGVGGSYRFAVAPGPQLGDDSVHVSHTTTSDLGTLEWDTMLVRIGTTLVVVQAEGNKPGGGRYLTQVAEAALHRYQTTGS</sequence>
<comment type="caution">
    <text evidence="1">The sequence shown here is derived from an EMBL/GenBank/DDBJ whole genome shotgun (WGS) entry which is preliminary data.</text>
</comment>
<evidence type="ECO:0000313" key="1">
    <source>
        <dbReference type="EMBL" id="MBG6068525.1"/>
    </source>
</evidence>
<accession>A0ABS0JN89</accession>